<dbReference type="STRING" id="1742359.GCA_001439625_03537"/>
<dbReference type="EMBL" id="CP042593">
    <property type="protein sequence ID" value="QED49369.1"/>
    <property type="molecule type" value="Genomic_DNA"/>
</dbReference>
<keyword evidence="3" id="KW-1185">Reference proteome</keyword>
<gene>
    <name evidence="2" type="ORF">FSZ17_20045</name>
</gene>
<dbReference type="OrthoDB" id="2817658at2"/>
<sequence length="237" mass="27325">MISLNDSILGEVVNALVLNDPESREQYLIAINNESGNGVENSRHTYQWDYRYNTIVKIAMKYNLGYSKLERGNLWQAVYLIGPNNEIYVFFSSKNLRSIIRNGKDNHYLNLLNLFNENLDDLVPVEGQISLNLGDNCSNKCKDIETLQMHAREVVKMMENPPSKVIVIAFNKTITSTAEALVFNTKNEIVWTKDLTSLIKNDYRFVLNSDDVVADQEESRTERESKKKQIVRLKNNR</sequence>
<proteinExistence type="predicted"/>
<dbReference type="KEGG" id="bda:FSZ17_20045"/>
<evidence type="ECO:0000256" key="1">
    <source>
        <dbReference type="SAM" id="MobiDB-lite"/>
    </source>
</evidence>
<feature type="region of interest" description="Disordered" evidence="1">
    <location>
        <begin position="218"/>
        <end position="237"/>
    </location>
</feature>
<accession>A0A5B8ZCB6</accession>
<dbReference type="RefSeq" id="WP_057773667.1">
    <property type="nucleotide sequence ID" value="NZ_CP042593.1"/>
</dbReference>
<dbReference type="InterPro" id="IPR046028">
    <property type="entry name" value="DUF5986"/>
</dbReference>
<organism evidence="2 3">
    <name type="scientific">Cytobacillus dafuensis</name>
    <name type="common">Bacillus dafuensis</name>
    <dbReference type="NCBI Taxonomy" id="1742359"/>
    <lineage>
        <taxon>Bacteria</taxon>
        <taxon>Bacillati</taxon>
        <taxon>Bacillota</taxon>
        <taxon>Bacilli</taxon>
        <taxon>Bacillales</taxon>
        <taxon>Bacillaceae</taxon>
        <taxon>Cytobacillus</taxon>
    </lineage>
</organism>
<name>A0A5B8ZCB6_CYTDA</name>
<feature type="compositionally biased region" description="Basic residues" evidence="1">
    <location>
        <begin position="228"/>
        <end position="237"/>
    </location>
</feature>
<reference evidence="3" key="1">
    <citation type="submission" date="2019-08" db="EMBL/GenBank/DDBJ databases">
        <authorList>
            <person name="Zheng X."/>
        </authorList>
    </citation>
    <scope>NUCLEOTIDE SEQUENCE [LARGE SCALE GENOMIC DNA]</scope>
    <source>
        <strain evidence="3">FJAT-25496</strain>
    </source>
</reference>
<dbReference type="AlphaFoldDB" id="A0A5B8ZCB6"/>
<dbReference type="Pfam" id="PF19448">
    <property type="entry name" value="DUF5986"/>
    <property type="match status" value="1"/>
</dbReference>
<evidence type="ECO:0000313" key="2">
    <source>
        <dbReference type="EMBL" id="QED49369.1"/>
    </source>
</evidence>
<feature type="compositionally biased region" description="Basic and acidic residues" evidence="1">
    <location>
        <begin position="218"/>
        <end position="227"/>
    </location>
</feature>
<evidence type="ECO:0000313" key="3">
    <source>
        <dbReference type="Proteomes" id="UP000321555"/>
    </source>
</evidence>
<dbReference type="Proteomes" id="UP000321555">
    <property type="component" value="Chromosome"/>
</dbReference>
<protein>
    <submittedName>
        <fullName evidence="2">Uncharacterized protein</fullName>
    </submittedName>
</protein>